<evidence type="ECO:0000256" key="1">
    <source>
        <dbReference type="SAM" id="SignalP"/>
    </source>
</evidence>
<dbReference type="PANTHER" id="PTHR43649:SF12">
    <property type="entry name" value="DIACETYLCHITOBIOSE BINDING PROTEIN DASA"/>
    <property type="match status" value="1"/>
</dbReference>
<accession>A0A8J8MI82</accession>
<dbReference type="PANTHER" id="PTHR43649">
    <property type="entry name" value="ARABINOSE-BINDING PROTEIN-RELATED"/>
    <property type="match status" value="1"/>
</dbReference>
<sequence length="561" mass="63446">MKKIGLWVMVSVLLISVLMTGCSNGDKQKDKIQSNNQDASVNVESDKLPDKVTFPLEKPITLTAFVCTRPNVDNYKDNVFTKILEEKTNINLEFVVAVENKAQEKLNLLLATDNYPDIILGPQLNTAQQALNGSLGALLPLNDMIEEYGDHTKKVFEDFPIALDVITMTDGNIYNLPKISDCYHCKSTQKLWIYKPWLDKLGLKMPETTEDFYKVLKAFATQDPNENGKQDEIPMAGSVKGWESQVEAFLMNSFVYNATVSRGGTKRLFVDEGVVTASYATEGWKEGMKYLQMLRQEGLLAKESFTQAKDGLKKMGENPEEVILGVFPGGSPVTALDLSGNRWKDYVAISPLKGPDGTRYAHYDPYRAVAPGFSITDKCAYPEVAFALADLLYDEVYSLSNTLGPKGITWDYIDDDTKKGINGEKAIWEEIIPFAKQDPNTAWNNIGNSYRPSLLRLGRYTDASDNIEAKLYQETKNKQVPYFPSEDMILPMLVFEKEDTSELLKYTTSINEYVEEKIAEFVVSDVDIDAQWDKYLQELQKMGLHEMLSIYQKTYDKHMKR</sequence>
<gene>
    <name evidence="2" type="ORF">HZI73_07420</name>
</gene>
<dbReference type="KEGG" id="vpy:HZI73_07420"/>
<feature type="signal peptide" evidence="1">
    <location>
        <begin position="1"/>
        <end position="25"/>
    </location>
</feature>
<protein>
    <submittedName>
        <fullName evidence="2">Extracellular solute-binding protein</fullName>
    </submittedName>
</protein>
<evidence type="ECO:0000313" key="2">
    <source>
        <dbReference type="EMBL" id="QUI22140.1"/>
    </source>
</evidence>
<dbReference type="Proteomes" id="UP000683246">
    <property type="component" value="Chromosome"/>
</dbReference>
<dbReference type="RefSeq" id="WP_212697618.1">
    <property type="nucleotide sequence ID" value="NZ_CP058649.1"/>
</dbReference>
<reference evidence="2" key="1">
    <citation type="submission" date="2020-07" db="EMBL/GenBank/DDBJ databases">
        <title>Vallitalea pronyensis genome.</title>
        <authorList>
            <person name="Postec A."/>
        </authorList>
    </citation>
    <scope>NUCLEOTIDE SEQUENCE</scope>
    <source>
        <strain evidence="2">FatNI3</strain>
    </source>
</reference>
<dbReference type="SUPFAM" id="SSF53850">
    <property type="entry name" value="Periplasmic binding protein-like II"/>
    <property type="match status" value="1"/>
</dbReference>
<organism evidence="2 3">
    <name type="scientific">Vallitalea pronyensis</name>
    <dbReference type="NCBI Taxonomy" id="1348613"/>
    <lineage>
        <taxon>Bacteria</taxon>
        <taxon>Bacillati</taxon>
        <taxon>Bacillota</taxon>
        <taxon>Clostridia</taxon>
        <taxon>Lachnospirales</taxon>
        <taxon>Vallitaleaceae</taxon>
        <taxon>Vallitalea</taxon>
    </lineage>
</organism>
<dbReference type="InterPro" id="IPR050490">
    <property type="entry name" value="Bact_solute-bd_prot1"/>
</dbReference>
<proteinExistence type="predicted"/>
<dbReference type="AlphaFoldDB" id="A0A8J8MI82"/>
<name>A0A8J8MI82_9FIRM</name>
<dbReference type="EMBL" id="CP058649">
    <property type="protein sequence ID" value="QUI22140.1"/>
    <property type="molecule type" value="Genomic_DNA"/>
</dbReference>
<dbReference type="PROSITE" id="PS51257">
    <property type="entry name" value="PROKAR_LIPOPROTEIN"/>
    <property type="match status" value="1"/>
</dbReference>
<dbReference type="Gene3D" id="3.40.190.10">
    <property type="entry name" value="Periplasmic binding protein-like II"/>
    <property type="match status" value="2"/>
</dbReference>
<evidence type="ECO:0000313" key="3">
    <source>
        <dbReference type="Proteomes" id="UP000683246"/>
    </source>
</evidence>
<feature type="chain" id="PRO_5035261998" evidence="1">
    <location>
        <begin position="26"/>
        <end position="561"/>
    </location>
</feature>
<keyword evidence="3" id="KW-1185">Reference proteome</keyword>
<keyword evidence="1" id="KW-0732">Signal</keyword>